<evidence type="ECO:0000256" key="1">
    <source>
        <dbReference type="SAM" id="Phobius"/>
    </source>
</evidence>
<organism evidence="2 3">
    <name type="scientific">Staphylococcus ratti</name>
    <dbReference type="NCBI Taxonomy" id="2892440"/>
    <lineage>
        <taxon>Bacteria</taxon>
        <taxon>Bacillati</taxon>
        <taxon>Bacillota</taxon>
        <taxon>Bacilli</taxon>
        <taxon>Bacillales</taxon>
        <taxon>Staphylococcaceae</taxon>
        <taxon>Staphylococcus</taxon>
    </lineage>
</organism>
<keyword evidence="1" id="KW-0812">Transmembrane</keyword>
<keyword evidence="3" id="KW-1185">Reference proteome</keyword>
<evidence type="ECO:0008006" key="4">
    <source>
        <dbReference type="Google" id="ProtNLM"/>
    </source>
</evidence>
<dbReference type="EMBL" id="CP086654">
    <property type="protein sequence ID" value="UEX89262.1"/>
    <property type="molecule type" value="Genomic_DNA"/>
</dbReference>
<dbReference type="Proteomes" id="UP001197626">
    <property type="component" value="Chromosome"/>
</dbReference>
<protein>
    <recommendedName>
        <fullName evidence="4">NERD domain-containing protein</fullName>
    </recommendedName>
</protein>
<feature type="transmembrane region" description="Helical" evidence="1">
    <location>
        <begin position="6"/>
        <end position="23"/>
    </location>
</feature>
<feature type="transmembrane region" description="Helical" evidence="1">
    <location>
        <begin position="105"/>
        <end position="125"/>
    </location>
</feature>
<reference evidence="2 3" key="1">
    <citation type="journal article" date="2022" name="Pathogens">
        <title>Staphylococcus ratti sp. nov. Isolated from a Lab Rat.</title>
        <authorList>
            <person name="Kovarovic V."/>
            <person name="Sedlacek I."/>
            <person name="Petras P."/>
            <person name="Kralova S."/>
            <person name="Maslanova I."/>
            <person name="Svec P."/>
            <person name="Neumann-Schaal M."/>
            <person name="Botka T."/>
            <person name="Gelbicova T."/>
            <person name="Stankova E."/>
            <person name="Doskar J."/>
            <person name="Pantucek R."/>
        </authorList>
    </citation>
    <scope>NUCLEOTIDE SEQUENCE [LARGE SCALE GENOMIC DNA]</scope>
    <source>
        <strain evidence="2 3">CCM 9025</strain>
    </source>
</reference>
<dbReference type="RefSeq" id="WP_229291766.1">
    <property type="nucleotide sequence ID" value="NZ_CP086654.1"/>
</dbReference>
<keyword evidence="1" id="KW-0472">Membrane</keyword>
<evidence type="ECO:0000313" key="2">
    <source>
        <dbReference type="EMBL" id="UEX89262.1"/>
    </source>
</evidence>
<name>A0ABY3PAD8_9STAP</name>
<accession>A0ABY3PAD8</accession>
<keyword evidence="1" id="KW-1133">Transmembrane helix</keyword>
<evidence type="ECO:0000313" key="3">
    <source>
        <dbReference type="Proteomes" id="UP001197626"/>
    </source>
</evidence>
<proteinExistence type="predicted"/>
<sequence length="279" mass="32947">MQFIYILCAILIITLIAIALYHVQLRRQLDYTRYANKRLEMKLRYEKQKSKMNEIPTVKSIRPPHNEARRVKQSIIQTINCLKDARFITNYKILSVNQIAKKNKYYSMLAPIDFVVITNIGLILIKSLHFDTKTFVHYTGKLEDSKSFSERFAHQISANYHQQFHESPNVPYTFSEVIETDKVTYQFYKYDPLMIVEKVQQRLSQQIEMQLKTPITIESAIFNMSSEIQRSKQLNHTNVAFIENEHELTTFIKQFSRTSHSLLDEATMNQLVVLFTQKH</sequence>
<gene>
    <name evidence="2" type="ORF">LN051_06660</name>
</gene>